<dbReference type="PROSITE" id="PS50280">
    <property type="entry name" value="SET"/>
    <property type="match status" value="1"/>
</dbReference>
<dbReference type="Gene3D" id="2.170.270.10">
    <property type="entry name" value="SET domain"/>
    <property type="match status" value="1"/>
</dbReference>
<dbReference type="GO" id="GO:0005634">
    <property type="term" value="C:nucleus"/>
    <property type="evidence" value="ECO:0007669"/>
    <property type="project" value="InterPro"/>
</dbReference>
<feature type="compositionally biased region" description="Basic and acidic residues" evidence="5">
    <location>
        <begin position="311"/>
        <end position="328"/>
    </location>
</feature>
<dbReference type="GO" id="GO:0008170">
    <property type="term" value="F:N-methyltransferase activity"/>
    <property type="evidence" value="ECO:0007669"/>
    <property type="project" value="UniProtKB-ARBA"/>
</dbReference>
<dbReference type="Pfam" id="PF05033">
    <property type="entry name" value="Pre-SET"/>
    <property type="match status" value="1"/>
</dbReference>
<dbReference type="InterPro" id="IPR007728">
    <property type="entry name" value="Pre-SET_dom"/>
</dbReference>
<evidence type="ECO:0000256" key="1">
    <source>
        <dbReference type="ARBA" id="ARBA00004286"/>
    </source>
</evidence>
<dbReference type="OrthoDB" id="48306at2759"/>
<evidence type="ECO:0000256" key="5">
    <source>
        <dbReference type="SAM" id="MobiDB-lite"/>
    </source>
</evidence>
<dbReference type="PROSITE" id="PS50867">
    <property type="entry name" value="PRE_SET"/>
    <property type="match status" value="1"/>
</dbReference>
<reference evidence="8" key="1">
    <citation type="submission" date="2021-11" db="EMBL/GenBank/DDBJ databases">
        <authorList>
            <person name="Schell T."/>
        </authorList>
    </citation>
    <scope>NUCLEOTIDE SEQUENCE</scope>
    <source>
        <strain evidence="8">M5</strain>
    </source>
</reference>
<dbReference type="GO" id="GO:0008270">
    <property type="term" value="F:zinc ion binding"/>
    <property type="evidence" value="ECO:0007669"/>
    <property type="project" value="InterPro"/>
</dbReference>
<evidence type="ECO:0000256" key="4">
    <source>
        <dbReference type="ARBA" id="ARBA00022691"/>
    </source>
</evidence>
<feature type="domain" description="SET" evidence="6">
    <location>
        <begin position="757"/>
        <end position="883"/>
    </location>
</feature>
<dbReference type="Proteomes" id="UP000789390">
    <property type="component" value="Unassembled WGS sequence"/>
</dbReference>
<evidence type="ECO:0000259" key="7">
    <source>
        <dbReference type="PROSITE" id="PS50867"/>
    </source>
</evidence>
<organism evidence="8 9">
    <name type="scientific">Daphnia galeata</name>
    <dbReference type="NCBI Taxonomy" id="27404"/>
    <lineage>
        <taxon>Eukaryota</taxon>
        <taxon>Metazoa</taxon>
        <taxon>Ecdysozoa</taxon>
        <taxon>Arthropoda</taxon>
        <taxon>Crustacea</taxon>
        <taxon>Branchiopoda</taxon>
        <taxon>Diplostraca</taxon>
        <taxon>Cladocera</taxon>
        <taxon>Anomopoda</taxon>
        <taxon>Daphniidae</taxon>
        <taxon>Daphnia</taxon>
    </lineage>
</organism>
<keyword evidence="2" id="KW-0158">Chromosome</keyword>
<dbReference type="CDD" id="cd14726">
    <property type="entry name" value="TraB_PrgY-like"/>
    <property type="match status" value="1"/>
</dbReference>
<comment type="subcellular location">
    <subcellularLocation>
        <location evidence="1">Chromosome</location>
    </subcellularLocation>
</comment>
<feature type="region of interest" description="Disordered" evidence="5">
    <location>
        <begin position="140"/>
        <end position="161"/>
    </location>
</feature>
<keyword evidence="4" id="KW-0949">S-adenosyl-L-methionine</keyword>
<dbReference type="Pfam" id="PF00856">
    <property type="entry name" value="SET"/>
    <property type="match status" value="1"/>
</dbReference>
<feature type="compositionally biased region" description="Polar residues" evidence="5">
    <location>
        <begin position="100"/>
        <end position="110"/>
    </location>
</feature>
<feature type="region of interest" description="Disordered" evidence="5">
    <location>
        <begin position="100"/>
        <end position="127"/>
    </location>
</feature>
<dbReference type="InterPro" id="IPR001214">
    <property type="entry name" value="SET_dom"/>
</dbReference>
<gene>
    <name evidence="8" type="ORF">DGAL_LOCUS14848</name>
</gene>
<evidence type="ECO:0000256" key="2">
    <source>
        <dbReference type="ARBA" id="ARBA00022454"/>
    </source>
</evidence>
<dbReference type="Pfam" id="PF01963">
    <property type="entry name" value="TraB_PrgY_gumN"/>
    <property type="match status" value="1"/>
</dbReference>
<keyword evidence="3" id="KW-0489">Methyltransferase</keyword>
<evidence type="ECO:0008006" key="10">
    <source>
        <dbReference type="Google" id="ProtNLM"/>
    </source>
</evidence>
<dbReference type="GO" id="GO:0042054">
    <property type="term" value="F:histone methyltransferase activity"/>
    <property type="evidence" value="ECO:0007669"/>
    <property type="project" value="InterPro"/>
</dbReference>
<evidence type="ECO:0000256" key="3">
    <source>
        <dbReference type="ARBA" id="ARBA00022603"/>
    </source>
</evidence>
<dbReference type="GO" id="GO:0008757">
    <property type="term" value="F:S-adenosylmethionine-dependent methyltransferase activity"/>
    <property type="evidence" value="ECO:0007669"/>
    <property type="project" value="UniProtKB-ARBA"/>
</dbReference>
<dbReference type="PANTHER" id="PTHR21530">
    <property type="entry name" value="PHEROMONE SHUTDOWN PROTEIN"/>
    <property type="match status" value="1"/>
</dbReference>
<dbReference type="InterPro" id="IPR002816">
    <property type="entry name" value="TraB/PrgY/GumN_fam"/>
</dbReference>
<accession>A0A8J2WNC8</accession>
<feature type="domain" description="Pre-SET" evidence="7">
    <location>
        <begin position="693"/>
        <end position="754"/>
    </location>
</feature>
<comment type="caution">
    <text evidence="8">The sequence shown here is derived from an EMBL/GenBank/DDBJ whole genome shotgun (WGS) entry which is preliminary data.</text>
</comment>
<keyword evidence="3" id="KW-0808">Transferase</keyword>
<evidence type="ECO:0000313" key="8">
    <source>
        <dbReference type="EMBL" id="CAH0111212.1"/>
    </source>
</evidence>
<dbReference type="GO" id="GO:0005694">
    <property type="term" value="C:chromosome"/>
    <property type="evidence" value="ECO:0007669"/>
    <property type="project" value="UniProtKB-SubCell"/>
</dbReference>
<dbReference type="SUPFAM" id="SSF82199">
    <property type="entry name" value="SET domain"/>
    <property type="match status" value="1"/>
</dbReference>
<feature type="region of interest" description="Disordered" evidence="5">
    <location>
        <begin position="311"/>
        <end position="333"/>
    </location>
</feature>
<feature type="compositionally biased region" description="Polar residues" evidence="5">
    <location>
        <begin position="141"/>
        <end position="158"/>
    </location>
</feature>
<keyword evidence="9" id="KW-1185">Reference proteome</keyword>
<proteinExistence type="predicted"/>
<dbReference type="InterPro" id="IPR046345">
    <property type="entry name" value="TraB_PrgY-like"/>
</dbReference>
<sequence>MDKADESKSINIIPVTSLDDEHQTSQHTIKAENCNSPSYLAVESTEVVNANDAYSSALQLESSLNESANDSYVQVEGLLKLPQLESTRISITDADLSKVQSESGDSQNPLNAGFVKPNYDNQSSSKLDPNEISVFIESDSDAGQLSQPQIESEDNVQPYSGIDSNIECLNKSISSASENEEPIDVAESTNHNLPASSLDVLVEDLNDSVLSVSGNQELNQHVEAEDSILPGPEGDSFAEILMDSSIVLQLNQEPTKGVPEYNVLPTENGVLKESVLLPDKEPNIVNEVAVSKSQEPFNAEKSISVNHTVEEQSDNVKVDDHDDAHLNDETTNSDPEVEQLMKLPDTVSQLTSKDGVKVYLVGTAHFSLESQEDVAKTILMTRPRVVVVELCVSRLNILRYDEKTILEEAKNLNMDKVRSTIKQYGAVQGALYLLFLSTSAHLTRQLGMAPGGEFRRAYHEGRNVQGCRIHLGDRPIHVTLHRALAALSLWQKAKLVWHLLLNRGPISAEEVERCKQKDLLEEMLEEMTGEFPPLSRVFVQERDLCLAHSLQLAAADAASEARSNSQLNEPPTVVGVVGIGHIAGISRYFEKVSESDVRKVMSIPPQTMASRIFVVSFKFSLLGLACYGCYKVIPKVLPSRWNELGLNSIHFQAMEVEVEMRDDYEHEDVDLLYTPVNIPGRGVDDVMFVEQFEGCACSGSCGVGVYCGCVRNRMPFYYSGGGLMDSDNPPDLIYECHVHCQCETQCSNRLVQKGPHAGLALIDAGAKGIGLHCKVDLLKGAFVCEYAGEVIGAEEARRRYAFQKEMGHRNYIFALREHFGKANSPTLTYIDPSYIGNIGRYINHSCDPNLLIVPVRTDTVIPKLCLFARRDISALTELTFDYGGGVEPIQGVPDGWSDGTACLCMTSVCRHFLPFDYSLG</sequence>
<dbReference type="PANTHER" id="PTHR21530:SF7">
    <property type="entry name" value="TRAB DOMAIN-CONTAINING PROTEIN"/>
    <property type="match status" value="1"/>
</dbReference>
<dbReference type="EMBL" id="CAKKLH010000311">
    <property type="protein sequence ID" value="CAH0111212.1"/>
    <property type="molecule type" value="Genomic_DNA"/>
</dbReference>
<dbReference type="GO" id="GO:0032259">
    <property type="term" value="P:methylation"/>
    <property type="evidence" value="ECO:0007669"/>
    <property type="project" value="UniProtKB-KW"/>
</dbReference>
<evidence type="ECO:0000313" key="9">
    <source>
        <dbReference type="Proteomes" id="UP000789390"/>
    </source>
</evidence>
<protein>
    <recommendedName>
        <fullName evidence="10">EOG090X0AQH</fullName>
    </recommendedName>
</protein>
<dbReference type="AlphaFoldDB" id="A0A8J2WNC8"/>
<name>A0A8J2WNC8_9CRUS</name>
<evidence type="ECO:0000259" key="6">
    <source>
        <dbReference type="PROSITE" id="PS50280"/>
    </source>
</evidence>
<dbReference type="SMART" id="SM00317">
    <property type="entry name" value="SET"/>
    <property type="match status" value="1"/>
</dbReference>
<dbReference type="InterPro" id="IPR046341">
    <property type="entry name" value="SET_dom_sf"/>
</dbReference>